<dbReference type="Proteomes" id="UP000324800">
    <property type="component" value="Unassembled WGS sequence"/>
</dbReference>
<dbReference type="EMBL" id="SNRW01010213">
    <property type="protein sequence ID" value="KAA6376878.1"/>
    <property type="molecule type" value="Genomic_DNA"/>
</dbReference>
<evidence type="ECO:0000313" key="1">
    <source>
        <dbReference type="EMBL" id="KAA6376878.1"/>
    </source>
</evidence>
<protein>
    <submittedName>
        <fullName evidence="1">Uncharacterized protein</fullName>
    </submittedName>
</protein>
<sequence>MATKEFESVGCVGNQNPS</sequence>
<reference evidence="1 2" key="1">
    <citation type="submission" date="2019-03" db="EMBL/GenBank/DDBJ databases">
        <title>Single cell metagenomics reveals metabolic interactions within the superorganism composed of flagellate Streblomastix strix and complex community of Bacteroidetes bacteria on its surface.</title>
        <authorList>
            <person name="Treitli S.C."/>
            <person name="Kolisko M."/>
            <person name="Husnik F."/>
            <person name="Keeling P."/>
            <person name="Hampl V."/>
        </authorList>
    </citation>
    <scope>NUCLEOTIDE SEQUENCE [LARGE SCALE GENOMIC DNA]</scope>
    <source>
        <strain evidence="1">ST1C</strain>
    </source>
</reference>
<accession>A0A5J4V2D9</accession>
<feature type="non-terminal residue" evidence="1">
    <location>
        <position position="18"/>
    </location>
</feature>
<evidence type="ECO:0000313" key="2">
    <source>
        <dbReference type="Proteomes" id="UP000324800"/>
    </source>
</evidence>
<name>A0A5J4V2D9_9EUKA</name>
<proteinExistence type="predicted"/>
<comment type="caution">
    <text evidence="1">The sequence shown here is derived from an EMBL/GenBank/DDBJ whole genome shotgun (WGS) entry which is preliminary data.</text>
</comment>
<dbReference type="AlphaFoldDB" id="A0A5J4V2D9"/>
<gene>
    <name evidence="1" type="ORF">EZS28_027594</name>
</gene>
<organism evidence="1 2">
    <name type="scientific">Streblomastix strix</name>
    <dbReference type="NCBI Taxonomy" id="222440"/>
    <lineage>
        <taxon>Eukaryota</taxon>
        <taxon>Metamonada</taxon>
        <taxon>Preaxostyla</taxon>
        <taxon>Oxymonadida</taxon>
        <taxon>Streblomastigidae</taxon>
        <taxon>Streblomastix</taxon>
    </lineage>
</organism>